<feature type="transmembrane region" description="Helical" evidence="1">
    <location>
        <begin position="12"/>
        <end position="33"/>
    </location>
</feature>
<organism evidence="2 3">
    <name type="scientific">Salibacterium salarium</name>
    <dbReference type="NCBI Taxonomy" id="284579"/>
    <lineage>
        <taxon>Bacteria</taxon>
        <taxon>Bacillati</taxon>
        <taxon>Bacillota</taxon>
        <taxon>Bacilli</taxon>
        <taxon>Bacillales</taxon>
        <taxon>Bacillaceae</taxon>
    </lineage>
</organism>
<comment type="caution">
    <text evidence="2">The sequence shown here is derived from an EMBL/GenBank/DDBJ whole genome shotgun (WGS) entry which is preliminary data.</text>
</comment>
<dbReference type="OrthoDB" id="2067652at2"/>
<evidence type="ECO:0000256" key="1">
    <source>
        <dbReference type="SAM" id="Phobius"/>
    </source>
</evidence>
<dbReference type="AlphaFoldDB" id="A0A428N7H8"/>
<feature type="transmembrane region" description="Helical" evidence="1">
    <location>
        <begin position="181"/>
        <end position="206"/>
    </location>
</feature>
<proteinExistence type="predicted"/>
<evidence type="ECO:0000313" key="2">
    <source>
        <dbReference type="EMBL" id="RSL34340.1"/>
    </source>
</evidence>
<accession>A0A428N7H8</accession>
<feature type="transmembrane region" description="Helical" evidence="1">
    <location>
        <begin position="218"/>
        <end position="241"/>
    </location>
</feature>
<feature type="transmembrane region" description="Helical" evidence="1">
    <location>
        <begin position="93"/>
        <end position="121"/>
    </location>
</feature>
<evidence type="ECO:0000313" key="3">
    <source>
        <dbReference type="Proteomes" id="UP000275076"/>
    </source>
</evidence>
<keyword evidence="1" id="KW-1133">Transmembrane helix</keyword>
<dbReference type="RefSeq" id="WP_125554576.1">
    <property type="nucleotide sequence ID" value="NZ_RBVX01000003.1"/>
</dbReference>
<keyword evidence="1" id="KW-0472">Membrane</keyword>
<name>A0A428N7H8_9BACI</name>
<keyword evidence="3" id="KW-1185">Reference proteome</keyword>
<reference evidence="2 3" key="1">
    <citation type="submission" date="2018-10" db="EMBL/GenBank/DDBJ databases">
        <title>Draft genome sequence of Bacillus salarius IM0101, isolated from a hypersaline soil in Inner Mongolia, China.</title>
        <authorList>
            <person name="Yamprayoonswat W."/>
            <person name="Boonvisut S."/>
            <person name="Jumpathong W."/>
            <person name="Sittihan S."/>
            <person name="Ruangsuj P."/>
            <person name="Wanthongcharoen S."/>
            <person name="Thongpramul N."/>
            <person name="Pimmason S."/>
            <person name="Yu B."/>
            <person name="Yasawong M."/>
        </authorList>
    </citation>
    <scope>NUCLEOTIDE SEQUENCE [LARGE SCALE GENOMIC DNA]</scope>
    <source>
        <strain evidence="2 3">IM0101</strain>
    </source>
</reference>
<gene>
    <name evidence="2" type="ORF">D7Z54_04035</name>
</gene>
<dbReference type="EMBL" id="RBVX01000003">
    <property type="protein sequence ID" value="RSL34340.1"/>
    <property type="molecule type" value="Genomic_DNA"/>
</dbReference>
<evidence type="ECO:0008006" key="4">
    <source>
        <dbReference type="Google" id="ProtNLM"/>
    </source>
</evidence>
<feature type="transmembrane region" description="Helical" evidence="1">
    <location>
        <begin position="150"/>
        <end position="169"/>
    </location>
</feature>
<sequence>MHLLKLELKRAFFSVKFILLLIVTSSLLIIPTINRLKGDVYPATMILEAGYTGIIIIIIPLLAAVPFAGTYAVERSSGFLPFILYRVKTSHYLWAKFTANVLASAAIIVIPVGIFFAILLLNYGEGYGIGMSKYNITSVFQDMKVNNSTLYGWFLVFQSGLFTMTYATVGMAASTIFRKPIFAYAAPFVLYVVLTFLTTILSKFWWAPGVTWNPTSNSYSTILSVYPQLAVILGTSVFIIWKNFGKGDHI</sequence>
<keyword evidence="1" id="KW-0812">Transmembrane</keyword>
<protein>
    <recommendedName>
        <fullName evidence="4">ABC-2 type transport system permease protein</fullName>
    </recommendedName>
</protein>
<feature type="transmembrane region" description="Helical" evidence="1">
    <location>
        <begin position="53"/>
        <end position="73"/>
    </location>
</feature>
<dbReference type="Proteomes" id="UP000275076">
    <property type="component" value="Unassembled WGS sequence"/>
</dbReference>